<proteinExistence type="predicted"/>
<sequence length="846" mass="96756">MSKKMTCHIVFQTHWDREWYLPFEVFRHRLVQVMDRIVSGLEKGELEQFVLDGQMAALEDYFEVCEESLKEKVLHFIEEKKIIIGPWYVLADEFLVSGESLIRNMEMGLKIAGRYGETQKVGYLPDTFGHVSQMPQLLQRFGIDNAILWRGIKPETSEFHWEAPNGSSVFTAFLPEGYYQPLLNEDHPEEQLTSYVEKVTPYATTSQLLLTNGGDHLMPKHGNLMKQIHELQGEVEFVSSTYEAFLKSVQAEIPADLPVFVGEMRSNEHIYVLPNVLSARSYLKVQNQEMEDELTGYTEPLATLAGQEKYPLRYLEESWKLLLLNHPHDSICGCSIDEVHKEMETRTMMLRQRLSSIQKGSLTHLGVQDPMFSGAGRRKPFDDNSVFTVFNPHPRPFTGWMSGEIWLEKERSFRLQDENGKLLTPVIKNKRKGRHFASPLDAFPDFKEGTFYELDFYVEDLAATSLAAFTVVEGSYEEILESQDSVIENEYYSIELDEDGTLSLLEKETGKHHQGLHRFYSTLDAGDEYNYSPPVNDVKTVAELEGTGKVRRASGVQELSYDLKLVTPSGLNGDRTGPSEETVITTVEITLTVKEKDRKIDVSYVIDNRSRDQRLRVQYPLGTSVDHTYSDTAFDVVKREAKKDEAFDAVKQKEVPVVVEPSLSFVRSDSGFTFYHRGLQEYQITRMEEEDSLDVTLIRSVGWLSRDDLRTRGGGAGPNMETPDAQCIGTYTFRASFEFHPQKSMGRVATEAHLFRVPPRIYPGEAKGIGRLVEIDNEEVQWSSLRRVEDGVELRLWNPTEQEQPFSLTPRGERVNFLREPVLNGRDTLKPKEIATYLIKGGNKHE</sequence>
<gene>
    <name evidence="1" type="ORF">N5C46_16210</name>
</gene>
<reference evidence="1" key="1">
    <citation type="submission" date="2022-09" db="EMBL/GenBank/DDBJ databases">
        <title>Complete genome sequence of Rossellomorea vietnamensis strain RL-WG62, a newly isolated PGPR with the potential for plant salinity stress alleviation.</title>
        <authorList>
            <person name="Ren L."/>
            <person name="Wang G."/>
            <person name="Hu H."/>
        </authorList>
    </citation>
    <scope>NUCLEOTIDE SEQUENCE</scope>
    <source>
        <strain evidence="1">RL-WG62</strain>
    </source>
</reference>
<keyword evidence="2" id="KW-1185">Reference proteome</keyword>
<name>A0ACD4C4A1_9BACI</name>
<protein>
    <submittedName>
        <fullName evidence="1">Uncharacterized protein</fullName>
    </submittedName>
</protein>
<organism evidence="1 2">
    <name type="scientific">Rossellomorea vietnamensis</name>
    <dbReference type="NCBI Taxonomy" id="218284"/>
    <lineage>
        <taxon>Bacteria</taxon>
        <taxon>Bacillati</taxon>
        <taxon>Bacillota</taxon>
        <taxon>Bacilli</taxon>
        <taxon>Bacillales</taxon>
        <taxon>Bacillaceae</taxon>
        <taxon>Rossellomorea</taxon>
    </lineage>
</organism>
<accession>A0ACD4C4A1</accession>
<evidence type="ECO:0000313" key="2">
    <source>
        <dbReference type="Proteomes" id="UP001064027"/>
    </source>
</evidence>
<dbReference type="Proteomes" id="UP001064027">
    <property type="component" value="Chromosome"/>
</dbReference>
<evidence type="ECO:0000313" key="1">
    <source>
        <dbReference type="EMBL" id="UXH43224.1"/>
    </source>
</evidence>
<dbReference type="EMBL" id="CP104558">
    <property type="protein sequence ID" value="UXH43224.1"/>
    <property type="molecule type" value="Genomic_DNA"/>
</dbReference>